<dbReference type="STRING" id="484498.SAMN05421686_101205"/>
<dbReference type="Proteomes" id="UP000185639">
    <property type="component" value="Unassembled WGS sequence"/>
</dbReference>
<dbReference type="GO" id="GO:0036376">
    <property type="term" value="P:sodium ion export across plasma membrane"/>
    <property type="evidence" value="ECO:0007669"/>
    <property type="project" value="InterPro"/>
</dbReference>
<dbReference type="HAMAP" id="MF_00404">
    <property type="entry name" value="OadG"/>
    <property type="match status" value="1"/>
</dbReference>
<dbReference type="RefSeq" id="WP_076513536.1">
    <property type="nucleotide sequence ID" value="NZ_CAJWBH010000004.1"/>
</dbReference>
<keyword evidence="6 16" id="KW-0813">Transport</keyword>
<keyword evidence="8 16" id="KW-0812">Transmembrane</keyword>
<evidence type="ECO:0000256" key="17">
    <source>
        <dbReference type="RuleBase" id="RU004278"/>
    </source>
</evidence>
<evidence type="ECO:0000256" key="13">
    <source>
        <dbReference type="ARBA" id="ARBA00023136"/>
    </source>
</evidence>
<reference evidence="19" key="1">
    <citation type="submission" date="2017-01" db="EMBL/GenBank/DDBJ databases">
        <authorList>
            <person name="Varghese N."/>
            <person name="Submissions S."/>
        </authorList>
    </citation>
    <scope>NUCLEOTIDE SEQUENCE [LARGE SCALE GENOMIC DNA]</scope>
    <source>
        <strain evidence="19">DSM 24913</strain>
    </source>
</reference>
<evidence type="ECO:0000256" key="15">
    <source>
        <dbReference type="ARBA" id="ARBA00048176"/>
    </source>
</evidence>
<evidence type="ECO:0000256" key="8">
    <source>
        <dbReference type="ARBA" id="ARBA00022692"/>
    </source>
</evidence>
<comment type="similarity">
    <text evidence="4 16 17">Belongs to the OadG family.</text>
</comment>
<evidence type="ECO:0000313" key="18">
    <source>
        <dbReference type="EMBL" id="SIS42652.1"/>
    </source>
</evidence>
<keyword evidence="10 16" id="KW-1133">Transmembrane helix</keyword>
<dbReference type="NCBIfam" id="TIGR01195">
    <property type="entry name" value="oadG_fam"/>
    <property type="match status" value="1"/>
</dbReference>
<protein>
    <recommendedName>
        <fullName evidence="16">Probable oxaloacetate decarboxylase gamma chain</fullName>
        <ecNumber evidence="16">7.2.4.2</ecNumber>
    </recommendedName>
</protein>
<comment type="catalytic activity">
    <reaction evidence="15 16 17">
        <text>oxaloacetate + 2 Na(+)(in) + H(+) = pyruvate + 2 Na(+)(out) + CO2</text>
        <dbReference type="Rhea" id="RHEA:57724"/>
        <dbReference type="ChEBI" id="CHEBI:15361"/>
        <dbReference type="ChEBI" id="CHEBI:15378"/>
        <dbReference type="ChEBI" id="CHEBI:16452"/>
        <dbReference type="ChEBI" id="CHEBI:16526"/>
        <dbReference type="ChEBI" id="CHEBI:29101"/>
        <dbReference type="EC" id="7.2.4.2"/>
    </reaction>
</comment>
<accession>A0A1N7IZT7</accession>
<dbReference type="GO" id="GO:0005886">
    <property type="term" value="C:plasma membrane"/>
    <property type="evidence" value="ECO:0007669"/>
    <property type="project" value="UniProtKB-SubCell"/>
</dbReference>
<comment type="subunit">
    <text evidence="5 16">Heterotrimer of an alpha, a beta and a gamma subunit.</text>
</comment>
<proteinExistence type="inferred from homology"/>
<dbReference type="EMBL" id="FTOH01000001">
    <property type="protein sequence ID" value="SIS42652.1"/>
    <property type="molecule type" value="Genomic_DNA"/>
</dbReference>
<keyword evidence="14 16" id="KW-0739">Sodium transport</keyword>
<gene>
    <name evidence="16" type="primary">oadG</name>
    <name evidence="18" type="ORF">SAMN05421686_101205</name>
</gene>
<evidence type="ECO:0000256" key="3">
    <source>
        <dbReference type="ARBA" id="ARBA00004162"/>
    </source>
</evidence>
<evidence type="ECO:0000256" key="16">
    <source>
        <dbReference type="HAMAP-Rule" id="MF_00404"/>
    </source>
</evidence>
<evidence type="ECO:0000256" key="9">
    <source>
        <dbReference type="ARBA" id="ARBA00022967"/>
    </source>
</evidence>
<keyword evidence="9 16" id="KW-1278">Translocase</keyword>
<comment type="function">
    <text evidence="2 16 17">Catalyzes the decarboxylation of oxaloacetate coupled to Na(+) translocation.</text>
</comment>
<dbReference type="GO" id="GO:0015451">
    <property type="term" value="F:decarboxylation-driven active transmembrane transporter activity"/>
    <property type="evidence" value="ECO:0007669"/>
    <property type="project" value="UniProtKB-EC"/>
</dbReference>
<evidence type="ECO:0000256" key="10">
    <source>
        <dbReference type="ARBA" id="ARBA00022989"/>
    </source>
</evidence>
<dbReference type="GO" id="GO:0008948">
    <property type="term" value="F:oxaloacetate decarboxylase activity"/>
    <property type="evidence" value="ECO:0007669"/>
    <property type="project" value="UniProtKB-UniRule"/>
</dbReference>
<evidence type="ECO:0000313" key="19">
    <source>
        <dbReference type="Proteomes" id="UP000185639"/>
    </source>
</evidence>
<feature type="transmembrane region" description="Helical" evidence="16 17">
    <location>
        <begin position="13"/>
        <end position="31"/>
    </location>
</feature>
<dbReference type="AlphaFoldDB" id="A0A1N7IZT7"/>
<evidence type="ECO:0000256" key="7">
    <source>
        <dbReference type="ARBA" id="ARBA00022475"/>
    </source>
</evidence>
<evidence type="ECO:0000256" key="2">
    <source>
        <dbReference type="ARBA" id="ARBA00003002"/>
    </source>
</evidence>
<organism evidence="18 19">
    <name type="scientific">Thalassolituus maritimus</name>
    <dbReference type="NCBI Taxonomy" id="484498"/>
    <lineage>
        <taxon>Bacteria</taxon>
        <taxon>Pseudomonadati</taxon>
        <taxon>Pseudomonadota</taxon>
        <taxon>Gammaproteobacteria</taxon>
        <taxon>Oceanospirillales</taxon>
        <taxon>Oceanospirillaceae</taxon>
        <taxon>Thalassolituus</taxon>
    </lineage>
</organism>
<keyword evidence="13 16" id="KW-0472">Membrane</keyword>
<keyword evidence="7 16" id="KW-1003">Cell membrane</keyword>
<evidence type="ECO:0000256" key="12">
    <source>
        <dbReference type="ARBA" id="ARBA00023065"/>
    </source>
</evidence>
<evidence type="ECO:0000256" key="6">
    <source>
        <dbReference type="ARBA" id="ARBA00022448"/>
    </source>
</evidence>
<dbReference type="InterPro" id="IPR005899">
    <property type="entry name" value="Na_pump_deCOase"/>
</dbReference>
<dbReference type="InterPro" id="IPR023424">
    <property type="entry name" value="OadG"/>
</dbReference>
<keyword evidence="19" id="KW-1185">Reference proteome</keyword>
<evidence type="ECO:0000256" key="14">
    <source>
        <dbReference type="ARBA" id="ARBA00023201"/>
    </source>
</evidence>
<evidence type="ECO:0000256" key="11">
    <source>
        <dbReference type="ARBA" id="ARBA00023053"/>
    </source>
</evidence>
<keyword evidence="11 16" id="KW-0915">Sodium</keyword>
<evidence type="ECO:0000256" key="5">
    <source>
        <dbReference type="ARBA" id="ARBA00011869"/>
    </source>
</evidence>
<dbReference type="Pfam" id="PF04277">
    <property type="entry name" value="OAD_gamma"/>
    <property type="match status" value="1"/>
</dbReference>
<dbReference type="EC" id="7.2.4.2" evidence="16"/>
<sequence>MAEPSIVSQGLELMIFGMGVVFVFLTMLVFVTGAMSRIVNKIAPEVEVPAAKPAPAPQTTGVDPQLLKVLSAAVKEHRARQK</sequence>
<dbReference type="GO" id="GO:0015081">
    <property type="term" value="F:sodium ion transmembrane transporter activity"/>
    <property type="evidence" value="ECO:0007669"/>
    <property type="project" value="UniProtKB-UniRule"/>
</dbReference>
<keyword evidence="12 16" id="KW-0406">Ion transport</keyword>
<name>A0A1N7IZT7_9GAMM</name>
<comment type="cofactor">
    <cofactor evidence="1 16 17">
        <name>Na(+)</name>
        <dbReference type="ChEBI" id="CHEBI:29101"/>
    </cofactor>
</comment>
<evidence type="ECO:0000256" key="1">
    <source>
        <dbReference type="ARBA" id="ARBA00001959"/>
    </source>
</evidence>
<evidence type="ECO:0000256" key="4">
    <source>
        <dbReference type="ARBA" id="ARBA00005844"/>
    </source>
</evidence>
<comment type="subcellular location">
    <subcellularLocation>
        <location evidence="3 16 17">Cell membrane</location>
        <topology evidence="3 16 17">Single-pass membrane protein</topology>
    </subcellularLocation>
</comment>